<keyword evidence="1" id="KW-0812">Transmembrane</keyword>
<feature type="transmembrane region" description="Helical" evidence="1">
    <location>
        <begin position="60"/>
        <end position="80"/>
    </location>
</feature>
<dbReference type="EMBL" id="LMVM01000012">
    <property type="protein sequence ID" value="PAV05170.1"/>
    <property type="molecule type" value="Genomic_DNA"/>
</dbReference>
<reference evidence="2 3" key="1">
    <citation type="journal article" date="2017" name="BMC Genomics">
        <title>Genomic analysis of methanogenic archaea reveals a shift towards energy conservation.</title>
        <authorList>
            <person name="Gilmore S.P."/>
            <person name="Henske J.K."/>
            <person name="Sexton J.A."/>
            <person name="Solomon K.V."/>
            <person name="Seppala S."/>
            <person name="Yoo J.I."/>
            <person name="Huyett L.M."/>
            <person name="Pressman A."/>
            <person name="Cogan J.Z."/>
            <person name="Kivenson V."/>
            <person name="Peng X."/>
            <person name="Tan Y."/>
            <person name="Valentine D.L."/>
            <person name="O'Malley M.A."/>
        </authorList>
    </citation>
    <scope>NUCLEOTIDE SEQUENCE [LARGE SCALE GENOMIC DNA]</scope>
    <source>
        <strain evidence="2 3">M.o.H.</strain>
    </source>
</reference>
<accession>A0A2A2H7E3</accession>
<evidence type="ECO:0000313" key="3">
    <source>
        <dbReference type="Proteomes" id="UP000217784"/>
    </source>
</evidence>
<evidence type="ECO:0000313" key="2">
    <source>
        <dbReference type="EMBL" id="PAV05170.1"/>
    </source>
</evidence>
<keyword evidence="1" id="KW-1133">Transmembrane helix</keyword>
<dbReference type="Proteomes" id="UP000217784">
    <property type="component" value="Unassembled WGS sequence"/>
</dbReference>
<sequence>MIFYLGPLVLGFLLGFILGTRIKPVPESKLKFDKEVYAIVVIVAIIIAYYQGPFPYYQDLPLASGILSGIVGIIIGKLTFGR</sequence>
<dbReference type="AlphaFoldDB" id="A0A2A2H7E3"/>
<comment type="caution">
    <text evidence="2">The sequence shown here is derived from an EMBL/GenBank/DDBJ whole genome shotgun (WGS) entry which is preliminary data.</text>
</comment>
<organism evidence="2 3">
    <name type="scientific">Methanobacterium bryantii</name>
    <dbReference type="NCBI Taxonomy" id="2161"/>
    <lineage>
        <taxon>Archaea</taxon>
        <taxon>Methanobacteriati</taxon>
        <taxon>Methanobacteriota</taxon>
        <taxon>Methanomada group</taxon>
        <taxon>Methanobacteria</taxon>
        <taxon>Methanobacteriales</taxon>
        <taxon>Methanobacteriaceae</taxon>
        <taxon>Methanobacterium</taxon>
    </lineage>
</organism>
<feature type="transmembrane region" description="Helical" evidence="1">
    <location>
        <begin position="36"/>
        <end position="54"/>
    </location>
</feature>
<protein>
    <submittedName>
        <fullName evidence="2">Energy-converting hydrogenase B subunit J</fullName>
    </submittedName>
</protein>
<dbReference type="RefSeq" id="WP_069585008.1">
    <property type="nucleotide sequence ID" value="NZ_LMVM01000012.1"/>
</dbReference>
<keyword evidence="3" id="KW-1185">Reference proteome</keyword>
<name>A0A2A2H7E3_METBR</name>
<gene>
    <name evidence="2" type="ORF">ASJ80_12855</name>
</gene>
<feature type="transmembrane region" description="Helical" evidence="1">
    <location>
        <begin position="6"/>
        <end position="24"/>
    </location>
</feature>
<evidence type="ECO:0000256" key="1">
    <source>
        <dbReference type="SAM" id="Phobius"/>
    </source>
</evidence>
<keyword evidence="1" id="KW-0472">Membrane</keyword>
<proteinExistence type="predicted"/>